<keyword evidence="12" id="KW-1185">Reference proteome</keyword>
<protein>
    <recommendedName>
        <fullName evidence="3 10">Lipid-A-disaccharide synthase</fullName>
        <ecNumber evidence="2 10">2.4.1.182</ecNumber>
    </recommendedName>
</protein>
<dbReference type="NCBIfam" id="TIGR00215">
    <property type="entry name" value="lpxB"/>
    <property type="match status" value="1"/>
</dbReference>
<keyword evidence="4" id="KW-0444">Lipid biosynthesis</keyword>
<evidence type="ECO:0000256" key="5">
    <source>
        <dbReference type="ARBA" id="ARBA00022556"/>
    </source>
</evidence>
<accession>A0A7V8VB07</accession>
<dbReference type="PANTHER" id="PTHR30372">
    <property type="entry name" value="LIPID-A-DISACCHARIDE SYNTHASE"/>
    <property type="match status" value="1"/>
</dbReference>
<name>A0A7V8VB07_9BACT</name>
<evidence type="ECO:0000256" key="3">
    <source>
        <dbReference type="ARBA" id="ARBA00020902"/>
    </source>
</evidence>
<comment type="catalytic activity">
    <reaction evidence="9">
        <text>a lipid X + a UDP-2-N,3-O-bis[(3R)-3-hydroxyacyl]-alpha-D-glucosamine = a lipid A disaccharide + UDP + H(+)</text>
        <dbReference type="Rhea" id="RHEA:67828"/>
        <dbReference type="ChEBI" id="CHEBI:15378"/>
        <dbReference type="ChEBI" id="CHEBI:58223"/>
        <dbReference type="ChEBI" id="CHEBI:137748"/>
        <dbReference type="ChEBI" id="CHEBI:176338"/>
        <dbReference type="ChEBI" id="CHEBI:176343"/>
        <dbReference type="EC" id="2.4.1.182"/>
    </reaction>
</comment>
<evidence type="ECO:0000256" key="6">
    <source>
        <dbReference type="ARBA" id="ARBA00022676"/>
    </source>
</evidence>
<evidence type="ECO:0000313" key="12">
    <source>
        <dbReference type="Proteomes" id="UP000542342"/>
    </source>
</evidence>
<keyword evidence="8" id="KW-0443">Lipid metabolism</keyword>
<reference evidence="11 12" key="1">
    <citation type="submission" date="2020-07" db="EMBL/GenBank/DDBJ databases">
        <title>Thermogemmata thermophila gen. nov., sp. nov., a novel moderate thermophilic planctomycete from a Kamchatka hot spring.</title>
        <authorList>
            <person name="Elcheninov A.G."/>
            <person name="Podosokorskaya O.A."/>
            <person name="Kovaleva O.L."/>
            <person name="Novikov A."/>
            <person name="Bonch-Osmolovskaya E.A."/>
            <person name="Toshchakov S.V."/>
            <person name="Kublanov I.V."/>
        </authorList>
    </citation>
    <scope>NUCLEOTIDE SEQUENCE [LARGE SCALE GENOMIC DNA]</scope>
    <source>
        <strain evidence="11 12">2918</strain>
    </source>
</reference>
<dbReference type="RefSeq" id="WP_194536157.1">
    <property type="nucleotide sequence ID" value="NZ_JACEFB010000001.1"/>
</dbReference>
<evidence type="ECO:0000256" key="4">
    <source>
        <dbReference type="ARBA" id="ARBA00022516"/>
    </source>
</evidence>
<dbReference type="InterPro" id="IPR003835">
    <property type="entry name" value="Glyco_trans_19"/>
</dbReference>
<evidence type="ECO:0000256" key="8">
    <source>
        <dbReference type="ARBA" id="ARBA00023098"/>
    </source>
</evidence>
<dbReference type="Pfam" id="PF02684">
    <property type="entry name" value="LpxB"/>
    <property type="match status" value="1"/>
</dbReference>
<proteinExistence type="predicted"/>
<dbReference type="AlphaFoldDB" id="A0A7V8VB07"/>
<evidence type="ECO:0000256" key="2">
    <source>
        <dbReference type="ARBA" id="ARBA00012687"/>
    </source>
</evidence>
<dbReference type="GO" id="GO:0016020">
    <property type="term" value="C:membrane"/>
    <property type="evidence" value="ECO:0007669"/>
    <property type="project" value="GOC"/>
</dbReference>
<comment type="function">
    <text evidence="1">Condensation of UDP-2,3-diacylglucosamine and 2,3-diacylglucosamine-1-phosphate to form lipid A disaccharide, a precursor of lipid A, a phosphorylated glycolipid that anchors the lipopolysaccharide to the outer membrane of the cell.</text>
</comment>
<keyword evidence="6 11" id="KW-0328">Glycosyltransferase</keyword>
<dbReference type="PANTHER" id="PTHR30372:SF4">
    <property type="entry name" value="LIPID-A-DISACCHARIDE SYNTHASE, MITOCHONDRIAL-RELATED"/>
    <property type="match status" value="1"/>
</dbReference>
<evidence type="ECO:0000256" key="10">
    <source>
        <dbReference type="NCBIfam" id="TIGR00215"/>
    </source>
</evidence>
<dbReference type="SUPFAM" id="SSF53756">
    <property type="entry name" value="UDP-Glycosyltransferase/glycogen phosphorylase"/>
    <property type="match status" value="1"/>
</dbReference>
<evidence type="ECO:0000256" key="7">
    <source>
        <dbReference type="ARBA" id="ARBA00022679"/>
    </source>
</evidence>
<dbReference type="Proteomes" id="UP000542342">
    <property type="component" value="Unassembled WGS sequence"/>
</dbReference>
<dbReference type="EC" id="2.4.1.182" evidence="2 10"/>
<keyword evidence="5" id="KW-0441">Lipid A biosynthesis</keyword>
<evidence type="ECO:0000313" key="11">
    <source>
        <dbReference type="EMBL" id="MBA2224730.1"/>
    </source>
</evidence>
<sequence length="380" mass="42740">MRIFISAGEPSGDLHGANLVRALTEKVPGLAAEGFGGPRMAEAGVQLHYPLTDLAVMGVRRVFRHLPTFLGLLDQAERRWRHKPPEAVVVIDYPGFHFRLAERAHARGLPVYWFVPPQLWAWQQGRVRKVRRWIDTVLTALPFEEAWYRRRGVSTCHVGHPYFDALARQSLDASFLREQEQRGGTLVGLLPGSRTQEVSANGLMLLHAAQKIKEQRRDVRFLVAAYRSEHAAYLRHLSARHAIPVEVHVGRTPEIIELSEACIAVSGSVSLELMYRLKPTVIVYRMSAPALWLARQLVHLPSITLVNLMAGERLYPEVVSSRDESSRIAEQVLAWLNDPESAHQLSLRLEQLRARVAQPGACQRAAEFLVQATAQRRAAA</sequence>
<dbReference type="GO" id="GO:0005543">
    <property type="term" value="F:phospholipid binding"/>
    <property type="evidence" value="ECO:0007669"/>
    <property type="project" value="TreeGrafter"/>
</dbReference>
<evidence type="ECO:0000256" key="1">
    <source>
        <dbReference type="ARBA" id="ARBA00002056"/>
    </source>
</evidence>
<evidence type="ECO:0000256" key="9">
    <source>
        <dbReference type="ARBA" id="ARBA00048975"/>
    </source>
</evidence>
<dbReference type="GO" id="GO:0008915">
    <property type="term" value="F:lipid-A-disaccharide synthase activity"/>
    <property type="evidence" value="ECO:0007669"/>
    <property type="project" value="UniProtKB-UniRule"/>
</dbReference>
<comment type="caution">
    <text evidence="11">The sequence shown here is derived from an EMBL/GenBank/DDBJ whole genome shotgun (WGS) entry which is preliminary data.</text>
</comment>
<keyword evidence="7 11" id="KW-0808">Transferase</keyword>
<gene>
    <name evidence="11" type="primary">lpxB</name>
    <name evidence="11" type="ORF">H0921_00980</name>
</gene>
<dbReference type="EMBL" id="JACEFB010000001">
    <property type="protein sequence ID" value="MBA2224730.1"/>
    <property type="molecule type" value="Genomic_DNA"/>
</dbReference>
<organism evidence="11 12">
    <name type="scientific">Thermogemmata fonticola</name>
    <dbReference type="NCBI Taxonomy" id="2755323"/>
    <lineage>
        <taxon>Bacteria</taxon>
        <taxon>Pseudomonadati</taxon>
        <taxon>Planctomycetota</taxon>
        <taxon>Planctomycetia</taxon>
        <taxon>Gemmatales</taxon>
        <taxon>Gemmataceae</taxon>
        <taxon>Thermogemmata</taxon>
    </lineage>
</organism>
<dbReference type="GO" id="GO:0009245">
    <property type="term" value="P:lipid A biosynthetic process"/>
    <property type="evidence" value="ECO:0007669"/>
    <property type="project" value="UniProtKB-UniRule"/>
</dbReference>